<reference evidence="2" key="1">
    <citation type="submission" date="2019-08" db="EMBL/GenBank/DDBJ databases">
        <authorList>
            <person name="Kucharzyk K."/>
            <person name="Murdoch R.W."/>
            <person name="Higgins S."/>
            <person name="Loffler F."/>
        </authorList>
    </citation>
    <scope>NUCLEOTIDE SEQUENCE</scope>
</reference>
<evidence type="ECO:0000313" key="2">
    <source>
        <dbReference type="EMBL" id="MPM01833.1"/>
    </source>
</evidence>
<gene>
    <name evidence="2" type="ORF">SDC9_48073</name>
</gene>
<sequence>MVALGEFAEVEKDTYSLRHEEITLLFHAVADGDVTTFSFSPLIKTKETIRFMYLFKNVLNKTAYCRNCKKCMAECPNGALTITSDDIIITNCAHCGQCLDAQKGCIVARSISIGGENNVDVKNIDRYRTFGFRQEWVEIYFENPDEFWANDRLGKDMFSAFERWGKESGLTDDKKAPAKFVNRAIELGADNAIIWGLFYSNMAYASPIITWYIRRLEYDTTYSSDSLMIMLGDELKERTRRNALSALKDTIKSSPVGWLLGQGECEMKGKQVISIKKTGWQEPEPLVILYCLYLFAEHSDGLYSFTLSELMEDSDEREAMSPKLIFGTDRETLLSILQGLANDHSDFIQVDFNKGIMDNIFLVRDKSSSDVIDLI</sequence>
<evidence type="ECO:0000259" key="1">
    <source>
        <dbReference type="PROSITE" id="PS51379"/>
    </source>
</evidence>
<organism evidence="2">
    <name type="scientific">bioreactor metagenome</name>
    <dbReference type="NCBI Taxonomy" id="1076179"/>
    <lineage>
        <taxon>unclassified sequences</taxon>
        <taxon>metagenomes</taxon>
        <taxon>ecological metagenomes</taxon>
    </lineage>
</organism>
<feature type="domain" description="4Fe-4S ferredoxin-type" evidence="1">
    <location>
        <begin position="55"/>
        <end position="85"/>
    </location>
</feature>
<dbReference type="SUPFAM" id="SSF54862">
    <property type="entry name" value="4Fe-4S ferredoxins"/>
    <property type="match status" value="1"/>
</dbReference>
<protein>
    <recommendedName>
        <fullName evidence="1">4Fe-4S ferredoxin-type domain-containing protein</fullName>
    </recommendedName>
</protein>
<accession>A0A644WH37</accession>
<dbReference type="InterPro" id="IPR017900">
    <property type="entry name" value="4Fe4S_Fe_S_CS"/>
</dbReference>
<dbReference type="EMBL" id="VSSQ01000826">
    <property type="protein sequence ID" value="MPM01833.1"/>
    <property type="molecule type" value="Genomic_DNA"/>
</dbReference>
<dbReference type="PROSITE" id="PS00198">
    <property type="entry name" value="4FE4S_FER_1"/>
    <property type="match status" value="1"/>
</dbReference>
<dbReference type="PROSITE" id="PS51379">
    <property type="entry name" value="4FE4S_FER_2"/>
    <property type="match status" value="1"/>
</dbReference>
<dbReference type="AlphaFoldDB" id="A0A644WH37"/>
<comment type="caution">
    <text evidence="2">The sequence shown here is derived from an EMBL/GenBank/DDBJ whole genome shotgun (WGS) entry which is preliminary data.</text>
</comment>
<proteinExistence type="predicted"/>
<name>A0A644WH37_9ZZZZ</name>
<dbReference type="InterPro" id="IPR017896">
    <property type="entry name" value="4Fe4S_Fe-S-bd"/>
</dbReference>